<dbReference type="Gene3D" id="1.10.260.40">
    <property type="entry name" value="lambda repressor-like DNA-binding domains"/>
    <property type="match status" value="1"/>
</dbReference>
<dbReference type="Pfam" id="PF01381">
    <property type="entry name" value="HTH_3"/>
    <property type="match status" value="1"/>
</dbReference>
<dbReference type="InterPro" id="IPR001387">
    <property type="entry name" value="Cro/C1-type_HTH"/>
</dbReference>
<feature type="domain" description="HTH cro/C1-type" evidence="1">
    <location>
        <begin position="12"/>
        <end position="65"/>
    </location>
</feature>
<dbReference type="SUPFAM" id="SSF47413">
    <property type="entry name" value="lambda repressor-like DNA-binding domains"/>
    <property type="match status" value="1"/>
</dbReference>
<evidence type="ECO:0000313" key="3">
    <source>
        <dbReference type="Proteomes" id="UP000576225"/>
    </source>
</evidence>
<name>A0A848B0B5_9BACT</name>
<evidence type="ECO:0000313" key="2">
    <source>
        <dbReference type="EMBL" id="NMD89324.1"/>
    </source>
</evidence>
<proteinExistence type="predicted"/>
<dbReference type="AlphaFoldDB" id="A0A848B0B5"/>
<protein>
    <submittedName>
        <fullName evidence="2">Helix-turn-helix transcriptional regulator</fullName>
    </submittedName>
</protein>
<dbReference type="CDD" id="cd00093">
    <property type="entry name" value="HTH_XRE"/>
    <property type="match status" value="1"/>
</dbReference>
<dbReference type="EMBL" id="JABAEW010000104">
    <property type="protein sequence ID" value="NMD89324.1"/>
    <property type="molecule type" value="Genomic_DNA"/>
</dbReference>
<dbReference type="GO" id="GO:0003677">
    <property type="term" value="F:DNA binding"/>
    <property type="evidence" value="ECO:0007669"/>
    <property type="project" value="InterPro"/>
</dbReference>
<reference evidence="2 3" key="1">
    <citation type="submission" date="2020-04" db="EMBL/GenBank/DDBJ databases">
        <authorList>
            <person name="Hitch T.C.A."/>
            <person name="Wylensek D."/>
            <person name="Clavel T."/>
        </authorList>
    </citation>
    <scope>NUCLEOTIDE SEQUENCE [LARGE SCALE GENOMIC DNA]</scope>
    <source>
        <strain evidence="2 3">COR2-253-APC-1A</strain>
    </source>
</reference>
<comment type="caution">
    <text evidence="2">The sequence shown here is derived from an EMBL/GenBank/DDBJ whole genome shotgun (WGS) entry which is preliminary data.</text>
</comment>
<dbReference type="PROSITE" id="PS50943">
    <property type="entry name" value="HTH_CROC1"/>
    <property type="match status" value="1"/>
</dbReference>
<sequence length="69" mass="7772">MDYKYDNDCSFIKAWRVYLKKTQKEVAEALGITQGAYSQIENAESNQKGTLEKVGRVLGLEVGQLTLDD</sequence>
<gene>
    <name evidence="2" type="ORF">HF882_22315</name>
</gene>
<dbReference type="SMART" id="SM00530">
    <property type="entry name" value="HTH_XRE"/>
    <property type="match status" value="1"/>
</dbReference>
<organism evidence="2 3">
    <name type="scientific">Victivallis vadensis</name>
    <dbReference type="NCBI Taxonomy" id="172901"/>
    <lineage>
        <taxon>Bacteria</taxon>
        <taxon>Pseudomonadati</taxon>
        <taxon>Lentisphaerota</taxon>
        <taxon>Lentisphaeria</taxon>
        <taxon>Victivallales</taxon>
        <taxon>Victivallaceae</taxon>
        <taxon>Victivallis</taxon>
    </lineage>
</organism>
<dbReference type="Proteomes" id="UP000576225">
    <property type="component" value="Unassembled WGS sequence"/>
</dbReference>
<dbReference type="InterPro" id="IPR010982">
    <property type="entry name" value="Lambda_DNA-bd_dom_sf"/>
</dbReference>
<evidence type="ECO:0000259" key="1">
    <source>
        <dbReference type="PROSITE" id="PS50943"/>
    </source>
</evidence>
<accession>A0A848B0B5</accession>